<accession>A0ABU8S7R5</accession>
<dbReference type="InterPro" id="IPR018060">
    <property type="entry name" value="HTH_AraC"/>
</dbReference>
<dbReference type="Proteomes" id="UP001379235">
    <property type="component" value="Unassembled WGS sequence"/>
</dbReference>
<name>A0ABU8S7R5_9SPHN</name>
<comment type="caution">
    <text evidence="5">The sequence shown here is derived from an EMBL/GenBank/DDBJ whole genome shotgun (WGS) entry which is preliminary data.</text>
</comment>
<dbReference type="PRINTS" id="PR00032">
    <property type="entry name" value="HTHARAC"/>
</dbReference>
<keyword evidence="6" id="KW-1185">Reference proteome</keyword>
<feature type="domain" description="HTH araC/xylS-type" evidence="4">
    <location>
        <begin position="250"/>
        <end position="348"/>
    </location>
</feature>
<keyword evidence="2" id="KW-0238">DNA-binding</keyword>
<dbReference type="EMBL" id="JBBHJY010000003">
    <property type="protein sequence ID" value="MEJ6009880.1"/>
    <property type="molecule type" value="Genomic_DNA"/>
</dbReference>
<dbReference type="InterPro" id="IPR032687">
    <property type="entry name" value="AraC-type_N"/>
</dbReference>
<proteinExistence type="predicted"/>
<dbReference type="SMART" id="SM00342">
    <property type="entry name" value="HTH_ARAC"/>
    <property type="match status" value="1"/>
</dbReference>
<evidence type="ECO:0000313" key="6">
    <source>
        <dbReference type="Proteomes" id="UP001379235"/>
    </source>
</evidence>
<evidence type="ECO:0000259" key="4">
    <source>
        <dbReference type="PROSITE" id="PS01124"/>
    </source>
</evidence>
<reference evidence="5 6" key="1">
    <citation type="submission" date="2024-03" db="EMBL/GenBank/DDBJ databases">
        <authorList>
            <person name="Jo J.-H."/>
        </authorList>
    </citation>
    <scope>NUCLEOTIDE SEQUENCE [LARGE SCALE GENOMIC DNA]</scope>
    <source>
        <strain evidence="5 6">AS3R-12</strain>
    </source>
</reference>
<dbReference type="PANTHER" id="PTHR47894:SF4">
    <property type="entry name" value="HTH-TYPE TRANSCRIPTIONAL REGULATOR GADX"/>
    <property type="match status" value="1"/>
</dbReference>
<dbReference type="RefSeq" id="WP_339966195.1">
    <property type="nucleotide sequence ID" value="NZ_JBBHJY010000003.1"/>
</dbReference>
<keyword evidence="3" id="KW-0804">Transcription</keyword>
<dbReference type="Pfam" id="PF12833">
    <property type="entry name" value="HTH_18"/>
    <property type="match status" value="1"/>
</dbReference>
<dbReference type="Gene3D" id="1.10.10.60">
    <property type="entry name" value="Homeodomain-like"/>
    <property type="match status" value="1"/>
</dbReference>
<dbReference type="PANTHER" id="PTHR47894">
    <property type="entry name" value="HTH-TYPE TRANSCRIPTIONAL REGULATOR GADX"/>
    <property type="match status" value="1"/>
</dbReference>
<evidence type="ECO:0000256" key="2">
    <source>
        <dbReference type="ARBA" id="ARBA00023125"/>
    </source>
</evidence>
<gene>
    <name evidence="5" type="ORF">WG900_08100</name>
</gene>
<dbReference type="SUPFAM" id="SSF46689">
    <property type="entry name" value="Homeodomain-like"/>
    <property type="match status" value="1"/>
</dbReference>
<evidence type="ECO:0000313" key="5">
    <source>
        <dbReference type="EMBL" id="MEJ6009880.1"/>
    </source>
</evidence>
<evidence type="ECO:0000256" key="1">
    <source>
        <dbReference type="ARBA" id="ARBA00023015"/>
    </source>
</evidence>
<dbReference type="InterPro" id="IPR009057">
    <property type="entry name" value="Homeodomain-like_sf"/>
</dbReference>
<dbReference type="Pfam" id="PF12625">
    <property type="entry name" value="Arabinose_bd"/>
    <property type="match status" value="1"/>
</dbReference>
<organism evidence="5 6">
    <name type="scientific">Novosphingobium aquae</name>
    <dbReference type="NCBI Taxonomy" id="3133435"/>
    <lineage>
        <taxon>Bacteria</taxon>
        <taxon>Pseudomonadati</taxon>
        <taxon>Pseudomonadota</taxon>
        <taxon>Alphaproteobacteria</taxon>
        <taxon>Sphingomonadales</taxon>
        <taxon>Sphingomonadaceae</taxon>
        <taxon>Novosphingobium</taxon>
    </lineage>
</organism>
<dbReference type="PROSITE" id="PS01124">
    <property type="entry name" value="HTH_ARAC_FAMILY_2"/>
    <property type="match status" value="1"/>
</dbReference>
<sequence>MPDEPFFSIDGPLDVSPASGQVRAANFAGLAQLTRTLGRDARGIMERHGMEARVLSDPESHIGAQQLADVFEYCSAAFDDSLFGLHFAQNQDPDVFGCITALARAAPTVREGLGAFVEYMPVVHSPDSEVLLIEDKETAEFCWQVNTDLGINDQAHYQAAMLNVKLLQMLGGPNFRPTWVSLSAEPRAADLPEMERLLGCRVHARRNRNSIAFPLHTLDQPLATSNRLLYRLLGGYLERVRDTQKVGLAEKVESYVRGALPAGNCSVERCAAKLGLSVRTLQSRLAEQGLRFSELVEGQREAIARDFLRASVLSLDEIAERLGYGDQTSFGRAFKRWTGMTPQAFRVMDASSQT</sequence>
<dbReference type="InterPro" id="IPR020449">
    <property type="entry name" value="Tscrpt_reg_AraC-type_HTH"/>
</dbReference>
<evidence type="ECO:0000256" key="3">
    <source>
        <dbReference type="ARBA" id="ARBA00023163"/>
    </source>
</evidence>
<keyword evidence="1" id="KW-0805">Transcription regulation</keyword>
<protein>
    <submittedName>
        <fullName evidence="5">AraC family transcriptional regulator ligand-binding domain-containing protein</fullName>
    </submittedName>
</protein>